<dbReference type="AlphaFoldDB" id="A0A445MMH2"/>
<reference evidence="1" key="1">
    <citation type="journal article" date="2018" name="Data Brief">
        <title>Genome sequence data from 17 accessions of Ensete ventricosum, a staple food crop for millions in Ethiopia.</title>
        <authorList>
            <person name="Yemataw Z."/>
            <person name="Muzemil S."/>
            <person name="Ambachew D."/>
            <person name="Tripathi L."/>
            <person name="Tesfaye K."/>
            <person name="Chala A."/>
            <person name="Farbos A."/>
            <person name="O'Neill P."/>
            <person name="Moore K."/>
            <person name="Grant M."/>
            <person name="Studholme D.J."/>
        </authorList>
    </citation>
    <scope>NUCLEOTIDE SEQUENCE [LARGE SCALE GENOMIC DNA]</scope>
    <source>
        <tissue evidence="1">Leaf</tissue>
    </source>
</reference>
<accession>A0A445MMH2</accession>
<proteinExistence type="predicted"/>
<evidence type="ECO:0000313" key="1">
    <source>
        <dbReference type="EMBL" id="RZR75442.1"/>
    </source>
</evidence>
<name>A0A445MMH2_ENSVE</name>
<dbReference type="Proteomes" id="UP000290560">
    <property type="component" value="Unassembled WGS sequence"/>
</dbReference>
<gene>
    <name evidence="1" type="ORF">BHM03_00057805</name>
</gene>
<organism evidence="1">
    <name type="scientific">Ensete ventricosum</name>
    <name type="common">Abyssinian banana</name>
    <name type="synonym">Musa ensete</name>
    <dbReference type="NCBI Taxonomy" id="4639"/>
    <lineage>
        <taxon>Eukaryota</taxon>
        <taxon>Viridiplantae</taxon>
        <taxon>Streptophyta</taxon>
        <taxon>Embryophyta</taxon>
        <taxon>Tracheophyta</taxon>
        <taxon>Spermatophyta</taxon>
        <taxon>Magnoliopsida</taxon>
        <taxon>Liliopsida</taxon>
        <taxon>Zingiberales</taxon>
        <taxon>Musaceae</taxon>
        <taxon>Ensete</taxon>
    </lineage>
</organism>
<sequence length="139" mass="14926">MSTNLKEEGRCVVNRGEDMTTIDFGDNVSLAEKLVWHGAGATEWMVAQIAGPQRATTDIGEESTPTTKSWNGAVDSVVEASIVSKRLSFDSKKNNEQPKFKPDKDRKTRGIAADNAKGKFSAEEVTAVAAGAPSLQLID</sequence>
<protein>
    <submittedName>
        <fullName evidence="1">Uncharacterized protein</fullName>
    </submittedName>
</protein>
<dbReference type="EMBL" id="KV876800">
    <property type="protein sequence ID" value="RZR75442.1"/>
    <property type="molecule type" value="Genomic_DNA"/>
</dbReference>